<dbReference type="Pfam" id="PF23202">
    <property type="entry name" value="PAH_ZNF598"/>
    <property type="match status" value="1"/>
</dbReference>
<sequence length="794" mass="86411">MSSEVVTQSRASTTEPTRGSGKRTNKPRGGNPNNRGSNRNARYAGNKQGKDALNVGKPSEEAVTIDNPDETHGVVEQLGAVALSESGEMEVCWICAEPVKYYSLSECNHRTCHVCAIRLRALYKKTDCTFCKEPQPHVIFTVSPDAPYSSFAPESIPFKDAKLSVSFETQEMMEDTLILLRFNCADPECDYIGNGWGDLRLHARATHGKLMCDLCIRHKKVFSHEHTLYAPAALAAHLPSMGHRPGKGALKEPPEGGVHPLCAFCRECLFGDDELYTHMREKHEECFVCKRNEVRDQYFQNYESLERHFNNAHHPCNQPDCLARKFVVFNTPLDLKAHMVEEHGGDMTSRDKKDARRIQADFMFEEVGHNGRHGRRDRERDRDRDRDREPPPHQQQQPQATTSAAARQPPPGGGGRRREGFGGALTEAGPTPAQQPTNADRLTRPSTRPSSTRPPSRPSTPQPNPEVDPAVAERHADFLARLQSLAPNPSTAVPAVKAATRSYRSTESSARDLILTIWNVMDRNLEHTASIVNAFIDLVDEEEKKQDLLSSWKGFAIEQRRQFPDLTPTALGAGYAGITSGRVLNAKHATAARSSQSQQVWNRVALAASNSSINPSSLLGKPSSTTGRPQDRFPALAGSSSGPAIPAAAPALATPLYRQPQRTTPWSTSSAQPSVLRAQTTYQAPARLATPKQAPPKLSNALFPELPTSSTARSKPQVSGNVSLKNILGTSSAPTVAAWGAGGNAPPGDAVQENENEASEETSGAAATTAGAGKGKKSKGKQKQTLFTLGSFPT</sequence>
<dbReference type="Proteomes" id="UP000027222">
    <property type="component" value="Unassembled WGS sequence"/>
</dbReference>
<evidence type="ECO:0000256" key="11">
    <source>
        <dbReference type="ARBA" id="ARBA00035113"/>
    </source>
</evidence>
<feature type="region of interest" description="Disordered" evidence="13">
    <location>
        <begin position="615"/>
        <end position="644"/>
    </location>
</feature>
<keyword evidence="8" id="KW-0479">Metal-binding</keyword>
<dbReference type="GO" id="GO:0008270">
    <property type="term" value="F:zinc ion binding"/>
    <property type="evidence" value="ECO:0007669"/>
    <property type="project" value="UniProtKB-KW"/>
</dbReference>
<dbReference type="PANTHER" id="PTHR22938">
    <property type="entry name" value="ZINC FINGER PROTEIN 598"/>
    <property type="match status" value="1"/>
</dbReference>
<dbReference type="HOGENOM" id="CLU_008515_0_0_1"/>
<dbReference type="InterPro" id="IPR001841">
    <property type="entry name" value="Znf_RING"/>
</dbReference>
<gene>
    <name evidence="15" type="ORF">GALMADRAFT_251582</name>
</gene>
<accession>A0A067SSB5</accession>
<dbReference type="InterPro" id="IPR041888">
    <property type="entry name" value="RING-HC_ZNF598/HEL2"/>
</dbReference>
<comment type="subcellular location">
    <subcellularLocation>
        <location evidence="2">Cytoplasm</location>
    </subcellularLocation>
</comment>
<dbReference type="Pfam" id="PF23230">
    <property type="entry name" value="zf-C2H2_13"/>
    <property type="match status" value="1"/>
</dbReference>
<feature type="region of interest" description="Disordered" evidence="13">
    <location>
        <begin position="737"/>
        <end position="794"/>
    </location>
</feature>
<reference evidence="16" key="1">
    <citation type="journal article" date="2014" name="Proc. Natl. Acad. Sci. U.S.A.">
        <title>Extensive sampling of basidiomycete genomes demonstrates inadequacy of the white-rot/brown-rot paradigm for wood decay fungi.</title>
        <authorList>
            <person name="Riley R."/>
            <person name="Salamov A.A."/>
            <person name="Brown D.W."/>
            <person name="Nagy L.G."/>
            <person name="Floudas D."/>
            <person name="Held B.W."/>
            <person name="Levasseur A."/>
            <person name="Lombard V."/>
            <person name="Morin E."/>
            <person name="Otillar R."/>
            <person name="Lindquist E.A."/>
            <person name="Sun H."/>
            <person name="LaButti K.M."/>
            <person name="Schmutz J."/>
            <person name="Jabbour D."/>
            <person name="Luo H."/>
            <person name="Baker S.E."/>
            <person name="Pisabarro A.G."/>
            <person name="Walton J.D."/>
            <person name="Blanchette R.A."/>
            <person name="Henrissat B."/>
            <person name="Martin F."/>
            <person name="Cullen D."/>
            <person name="Hibbett D.S."/>
            <person name="Grigoriev I.V."/>
        </authorList>
    </citation>
    <scope>NUCLEOTIDE SEQUENCE [LARGE SCALE GENOMIC DNA]</scope>
    <source>
        <strain evidence="16">CBS 339.88</strain>
    </source>
</reference>
<feature type="region of interest" description="Disordered" evidence="13">
    <location>
        <begin position="1"/>
        <end position="55"/>
    </location>
</feature>
<feature type="compositionally biased region" description="Low complexity" evidence="13">
    <location>
        <begin position="27"/>
        <end position="40"/>
    </location>
</feature>
<evidence type="ECO:0000256" key="1">
    <source>
        <dbReference type="ARBA" id="ARBA00000900"/>
    </source>
</evidence>
<comment type="catalytic activity">
    <reaction evidence="1">
        <text>S-ubiquitinyl-[E2 ubiquitin-conjugating enzyme]-L-cysteine + [acceptor protein]-L-lysine = [E2 ubiquitin-conjugating enzyme]-L-cysteine + N(6)-ubiquitinyl-[acceptor protein]-L-lysine.</text>
        <dbReference type="EC" id="2.3.2.27"/>
    </reaction>
</comment>
<dbReference type="GO" id="GO:0043022">
    <property type="term" value="F:ribosome binding"/>
    <property type="evidence" value="ECO:0007669"/>
    <property type="project" value="TreeGrafter"/>
</dbReference>
<feature type="compositionally biased region" description="Polar residues" evidence="13">
    <location>
        <begin position="1"/>
        <end position="17"/>
    </location>
</feature>
<dbReference type="GO" id="GO:0061630">
    <property type="term" value="F:ubiquitin protein ligase activity"/>
    <property type="evidence" value="ECO:0007669"/>
    <property type="project" value="UniProtKB-EC"/>
</dbReference>
<evidence type="ECO:0000256" key="5">
    <source>
        <dbReference type="ARBA" id="ARBA00022490"/>
    </source>
</evidence>
<evidence type="ECO:0000313" key="16">
    <source>
        <dbReference type="Proteomes" id="UP000027222"/>
    </source>
</evidence>
<feature type="region of interest" description="Disordered" evidence="13">
    <location>
        <begin position="362"/>
        <end position="468"/>
    </location>
</feature>
<comment type="similarity">
    <text evidence="11">Belongs to the ZNF598/HEL2 family.</text>
</comment>
<evidence type="ECO:0000256" key="4">
    <source>
        <dbReference type="ARBA" id="ARBA00012483"/>
    </source>
</evidence>
<dbReference type="Pfam" id="PF25447">
    <property type="entry name" value="RING_ZNF598"/>
    <property type="match status" value="1"/>
</dbReference>
<comment type="pathway">
    <text evidence="3">Protein modification; protein ubiquitination.</text>
</comment>
<dbReference type="EC" id="2.3.2.27" evidence="4"/>
<dbReference type="PANTHER" id="PTHR22938:SF0">
    <property type="entry name" value="E3 UBIQUITIN-PROTEIN LIGASE ZNF598"/>
    <property type="match status" value="1"/>
</dbReference>
<evidence type="ECO:0000256" key="12">
    <source>
        <dbReference type="PROSITE-ProRule" id="PRU00175"/>
    </source>
</evidence>
<evidence type="ECO:0000313" key="15">
    <source>
        <dbReference type="EMBL" id="KDR73781.1"/>
    </source>
</evidence>
<dbReference type="CDD" id="cd16615">
    <property type="entry name" value="RING-HC_ZNF598"/>
    <property type="match status" value="1"/>
</dbReference>
<dbReference type="GO" id="GO:0005737">
    <property type="term" value="C:cytoplasm"/>
    <property type="evidence" value="ECO:0007669"/>
    <property type="project" value="UniProtKB-SubCell"/>
</dbReference>
<evidence type="ECO:0000256" key="2">
    <source>
        <dbReference type="ARBA" id="ARBA00004496"/>
    </source>
</evidence>
<dbReference type="EMBL" id="KL142385">
    <property type="protein sequence ID" value="KDR73781.1"/>
    <property type="molecule type" value="Genomic_DNA"/>
</dbReference>
<dbReference type="OrthoDB" id="3838338at2759"/>
<evidence type="ECO:0000256" key="3">
    <source>
        <dbReference type="ARBA" id="ARBA00004906"/>
    </source>
</evidence>
<dbReference type="STRING" id="685588.A0A067SSB5"/>
<evidence type="ECO:0000256" key="13">
    <source>
        <dbReference type="SAM" id="MobiDB-lite"/>
    </source>
</evidence>
<feature type="compositionally biased region" description="Pro residues" evidence="13">
    <location>
        <begin position="455"/>
        <end position="466"/>
    </location>
</feature>
<keyword evidence="9 12" id="KW-0863">Zinc-finger</keyword>
<protein>
    <recommendedName>
        <fullName evidence="4">RING-type E3 ubiquitin transferase</fullName>
        <ecNumber evidence="4">2.3.2.27</ecNumber>
    </recommendedName>
</protein>
<keyword evidence="10" id="KW-0862">Zinc</keyword>
<keyword evidence="5" id="KW-0963">Cytoplasm</keyword>
<feature type="compositionally biased region" description="Polar residues" evidence="13">
    <location>
        <begin position="783"/>
        <end position="794"/>
    </location>
</feature>
<feature type="compositionally biased region" description="Low complexity" evidence="13">
    <location>
        <begin position="394"/>
        <end position="407"/>
    </location>
</feature>
<evidence type="ECO:0000259" key="14">
    <source>
        <dbReference type="PROSITE" id="PS50089"/>
    </source>
</evidence>
<dbReference type="InterPro" id="IPR044288">
    <property type="entry name" value="ZNF598/HEL2"/>
</dbReference>
<organism evidence="15 16">
    <name type="scientific">Galerina marginata (strain CBS 339.88)</name>
    <dbReference type="NCBI Taxonomy" id="685588"/>
    <lineage>
        <taxon>Eukaryota</taxon>
        <taxon>Fungi</taxon>
        <taxon>Dikarya</taxon>
        <taxon>Basidiomycota</taxon>
        <taxon>Agaricomycotina</taxon>
        <taxon>Agaricomycetes</taxon>
        <taxon>Agaricomycetidae</taxon>
        <taxon>Agaricales</taxon>
        <taxon>Agaricineae</taxon>
        <taxon>Strophariaceae</taxon>
        <taxon>Galerina</taxon>
    </lineage>
</organism>
<dbReference type="GO" id="GO:0072344">
    <property type="term" value="P:rescue of stalled ribosome"/>
    <property type="evidence" value="ECO:0007669"/>
    <property type="project" value="InterPro"/>
</dbReference>
<feature type="compositionally biased region" description="Polar residues" evidence="13">
    <location>
        <begin position="615"/>
        <end position="628"/>
    </location>
</feature>
<dbReference type="SUPFAM" id="SSF57850">
    <property type="entry name" value="RING/U-box"/>
    <property type="match status" value="1"/>
</dbReference>
<feature type="compositionally biased region" description="Low complexity" evidence="13">
    <location>
        <begin position="634"/>
        <end position="644"/>
    </location>
</feature>
<dbReference type="InterPro" id="IPR013087">
    <property type="entry name" value="Znf_C2H2_type"/>
</dbReference>
<proteinExistence type="inferred from homology"/>
<keyword evidence="16" id="KW-1185">Reference proteome</keyword>
<evidence type="ECO:0000256" key="10">
    <source>
        <dbReference type="ARBA" id="ARBA00022833"/>
    </source>
</evidence>
<dbReference type="PROSITE" id="PS50089">
    <property type="entry name" value="ZF_RING_2"/>
    <property type="match status" value="1"/>
</dbReference>
<dbReference type="GO" id="GO:0016567">
    <property type="term" value="P:protein ubiquitination"/>
    <property type="evidence" value="ECO:0007669"/>
    <property type="project" value="TreeGrafter"/>
</dbReference>
<evidence type="ECO:0000256" key="6">
    <source>
        <dbReference type="ARBA" id="ARBA00022553"/>
    </source>
</evidence>
<evidence type="ECO:0000256" key="9">
    <source>
        <dbReference type="ARBA" id="ARBA00022771"/>
    </source>
</evidence>
<keyword evidence="6" id="KW-0597">Phosphoprotein</keyword>
<dbReference type="InterPro" id="IPR057634">
    <property type="entry name" value="PAH_ZNF598/HEL2"/>
</dbReference>
<feature type="compositionally biased region" description="Low complexity" evidence="13">
    <location>
        <begin position="444"/>
        <end position="454"/>
    </location>
</feature>
<dbReference type="SMART" id="SM00355">
    <property type="entry name" value="ZnF_C2H2"/>
    <property type="match status" value="4"/>
</dbReference>
<keyword evidence="7" id="KW-0808">Transferase</keyword>
<evidence type="ECO:0000256" key="7">
    <source>
        <dbReference type="ARBA" id="ARBA00022679"/>
    </source>
</evidence>
<dbReference type="AlphaFoldDB" id="A0A067SSB5"/>
<feature type="domain" description="RING-type" evidence="14">
    <location>
        <begin position="92"/>
        <end position="132"/>
    </location>
</feature>
<name>A0A067SSB5_GALM3</name>
<evidence type="ECO:0000256" key="8">
    <source>
        <dbReference type="ARBA" id="ARBA00022723"/>
    </source>
</evidence>
<dbReference type="InterPro" id="IPR056437">
    <property type="entry name" value="Znf-C2H2_ZNF598/HEL2"/>
</dbReference>
<feature type="compositionally biased region" description="Low complexity" evidence="13">
    <location>
        <begin position="761"/>
        <end position="771"/>
    </location>
</feature>
<feature type="compositionally biased region" description="Basic and acidic residues" evidence="13">
    <location>
        <begin position="376"/>
        <end position="391"/>
    </location>
</feature>